<organism evidence="2 3">
    <name type="scientific">Planomicrobium okeanokoites</name>
    <name type="common">Planococcus okeanokoites</name>
    <name type="synonym">Flavobacterium okeanokoites</name>
    <dbReference type="NCBI Taxonomy" id="244"/>
    <lineage>
        <taxon>Bacteria</taxon>
        <taxon>Bacillati</taxon>
        <taxon>Bacillota</taxon>
        <taxon>Bacilli</taxon>
        <taxon>Bacillales</taxon>
        <taxon>Caryophanaceae</taxon>
        <taxon>Planomicrobium</taxon>
    </lineage>
</organism>
<keyword evidence="1" id="KW-0812">Transmembrane</keyword>
<feature type="transmembrane region" description="Helical" evidence="1">
    <location>
        <begin position="68"/>
        <end position="88"/>
    </location>
</feature>
<reference evidence="3" key="1">
    <citation type="journal article" date="2019" name="Int. J. Syst. Evol. Microbiol.">
        <title>The Global Catalogue of Microorganisms (GCM) 10K type strain sequencing project: providing services to taxonomists for standard genome sequencing and annotation.</title>
        <authorList>
            <consortium name="The Broad Institute Genomics Platform"/>
            <consortium name="The Broad Institute Genome Sequencing Center for Infectious Disease"/>
            <person name="Wu L."/>
            <person name="Ma J."/>
        </authorList>
    </citation>
    <scope>NUCLEOTIDE SEQUENCE [LARGE SCALE GENOMIC DNA]</scope>
    <source>
        <strain evidence="3">CCM 320</strain>
    </source>
</reference>
<name>A0ABV7KL86_PLAOK</name>
<accession>A0ABV7KL86</accession>
<dbReference type="Proteomes" id="UP001595625">
    <property type="component" value="Unassembled WGS sequence"/>
</dbReference>
<dbReference type="RefSeq" id="WP_117313192.1">
    <property type="nucleotide sequence ID" value="NZ_JBHRUJ010000004.1"/>
</dbReference>
<comment type="caution">
    <text evidence="2">The sequence shown here is derived from an EMBL/GenBank/DDBJ whole genome shotgun (WGS) entry which is preliminary data.</text>
</comment>
<dbReference type="EMBL" id="JBHRUJ010000004">
    <property type="protein sequence ID" value="MFC3210197.1"/>
    <property type="molecule type" value="Genomic_DNA"/>
</dbReference>
<evidence type="ECO:0000313" key="3">
    <source>
        <dbReference type="Proteomes" id="UP001595625"/>
    </source>
</evidence>
<evidence type="ECO:0000256" key="1">
    <source>
        <dbReference type="SAM" id="Phobius"/>
    </source>
</evidence>
<proteinExistence type="predicted"/>
<gene>
    <name evidence="2" type="ORF">ACFOEJ_03795</name>
</gene>
<protein>
    <submittedName>
        <fullName evidence="2">TIGR04104 family putative zinc finger protein</fullName>
    </submittedName>
</protein>
<keyword evidence="1" id="KW-0472">Membrane</keyword>
<dbReference type="NCBIfam" id="TIGR04104">
    <property type="entry name" value="cxxc_20_cxxc"/>
    <property type="match status" value="1"/>
</dbReference>
<keyword evidence="3" id="KW-1185">Reference proteome</keyword>
<dbReference type="InterPro" id="IPR026369">
    <property type="entry name" value="CxxC_20_CxxC"/>
</dbReference>
<feature type="transmembrane region" description="Helical" evidence="1">
    <location>
        <begin position="43"/>
        <end position="62"/>
    </location>
</feature>
<evidence type="ECO:0000313" key="2">
    <source>
        <dbReference type="EMBL" id="MFC3210197.1"/>
    </source>
</evidence>
<sequence length="98" mass="11531">MPNCQNCNYKWSCFDTLIIGFKNNKKCPNCEQRQFINVQANKGVYILYILPLPIILFSRIIFDWSTPVFLSIGFFFILVATMLIPYTIKLSNEQEPLW</sequence>
<keyword evidence="1" id="KW-1133">Transmembrane helix</keyword>